<dbReference type="PANTHER" id="PTHR43369">
    <property type="entry name" value="PHOSPHORIBOSYLGLYCINAMIDE FORMYLTRANSFERASE"/>
    <property type="match status" value="1"/>
</dbReference>
<keyword evidence="2 4" id="KW-0808">Transferase</keyword>
<evidence type="ECO:0000313" key="7">
    <source>
        <dbReference type="EMBL" id="SDD89249.1"/>
    </source>
</evidence>
<gene>
    <name evidence="4 6" type="primary">purN</name>
    <name evidence="6" type="ORF">MVI01_30060</name>
    <name evidence="7" type="ORF">SAMN04488504_103129</name>
</gene>
<dbReference type="NCBIfam" id="TIGR00639">
    <property type="entry name" value="PurN"/>
    <property type="match status" value="1"/>
</dbReference>
<name>A0A511HCF2_9BACT</name>
<organism evidence="6 9">
    <name type="scientific">Myxococcus virescens</name>
    <dbReference type="NCBI Taxonomy" id="83456"/>
    <lineage>
        <taxon>Bacteria</taxon>
        <taxon>Pseudomonadati</taxon>
        <taxon>Myxococcota</taxon>
        <taxon>Myxococcia</taxon>
        <taxon>Myxococcales</taxon>
        <taxon>Cystobacterineae</taxon>
        <taxon>Myxococcaceae</taxon>
        <taxon>Myxococcus</taxon>
    </lineage>
</organism>
<comment type="catalytic activity">
    <reaction evidence="4">
        <text>N(1)-(5-phospho-beta-D-ribosyl)glycinamide + (6R)-10-formyltetrahydrofolate = N(2)-formyl-N(1)-(5-phospho-beta-D-ribosyl)glycinamide + (6S)-5,6,7,8-tetrahydrofolate + H(+)</text>
        <dbReference type="Rhea" id="RHEA:15053"/>
        <dbReference type="ChEBI" id="CHEBI:15378"/>
        <dbReference type="ChEBI" id="CHEBI:57453"/>
        <dbReference type="ChEBI" id="CHEBI:143788"/>
        <dbReference type="ChEBI" id="CHEBI:147286"/>
        <dbReference type="ChEBI" id="CHEBI:195366"/>
        <dbReference type="EC" id="2.1.2.2"/>
    </reaction>
</comment>
<feature type="site" description="Raises pKa of active site His" evidence="4">
    <location>
        <position position="149"/>
    </location>
</feature>
<dbReference type="InterPro" id="IPR002376">
    <property type="entry name" value="Formyl_transf_N"/>
</dbReference>
<dbReference type="EC" id="2.1.2.2" evidence="4"/>
<dbReference type="EMBL" id="FNAJ01000003">
    <property type="protein sequence ID" value="SDD89249.1"/>
    <property type="molecule type" value="Genomic_DNA"/>
</dbReference>
<evidence type="ECO:0000256" key="1">
    <source>
        <dbReference type="ARBA" id="ARBA00005054"/>
    </source>
</evidence>
<dbReference type="PANTHER" id="PTHR43369:SF2">
    <property type="entry name" value="PHOSPHORIBOSYLGLYCINAMIDE FORMYLTRANSFERASE"/>
    <property type="match status" value="1"/>
</dbReference>
<sequence>MSGQRVRLGVLVSGSGSNLQALLDACAREDFPAEVACVVSNVSTAFALERARKAGVTAKVVDHKAHATKADFEKALLDTLRAANVEWVCLAGFMRLLSADFLGHYAGRVLNIHPSLLPAFPGLHAQRQALERGVKVAGCTVHFVDAGTDTGPIIAQVAVPVLPDDDEKALSARILAEEHRLYPLAVRLAVTGKVTLDAARTRVEARATVGELALRNPGATVDPA</sequence>
<dbReference type="GO" id="GO:0006189">
    <property type="term" value="P:'de novo' IMP biosynthetic process"/>
    <property type="evidence" value="ECO:0007669"/>
    <property type="project" value="UniProtKB-UniRule"/>
</dbReference>
<dbReference type="AlphaFoldDB" id="A0A511HCF2"/>
<dbReference type="Proteomes" id="UP000198717">
    <property type="component" value="Unassembled WGS sequence"/>
</dbReference>
<dbReference type="GO" id="GO:0005829">
    <property type="term" value="C:cytosol"/>
    <property type="evidence" value="ECO:0007669"/>
    <property type="project" value="TreeGrafter"/>
</dbReference>
<dbReference type="SUPFAM" id="SSF53328">
    <property type="entry name" value="Formyltransferase"/>
    <property type="match status" value="1"/>
</dbReference>
<dbReference type="EMBL" id="BJVY01000014">
    <property type="protein sequence ID" value="GEL71222.1"/>
    <property type="molecule type" value="Genomic_DNA"/>
</dbReference>
<reference evidence="6 9" key="2">
    <citation type="submission" date="2019-07" db="EMBL/GenBank/DDBJ databases">
        <title>Whole genome shotgun sequence of Myxococcus virescens NBRC 100334.</title>
        <authorList>
            <person name="Hosoyama A."/>
            <person name="Uohara A."/>
            <person name="Ohji S."/>
            <person name="Ichikawa N."/>
        </authorList>
    </citation>
    <scope>NUCLEOTIDE SEQUENCE [LARGE SCALE GENOMIC DNA]</scope>
    <source>
        <strain evidence="6 9">NBRC 100334</strain>
    </source>
</reference>
<comment type="caution">
    <text evidence="6">The sequence shown here is derived from an EMBL/GenBank/DDBJ whole genome shotgun (WGS) entry which is preliminary data.</text>
</comment>
<evidence type="ECO:0000313" key="8">
    <source>
        <dbReference type="Proteomes" id="UP000198717"/>
    </source>
</evidence>
<dbReference type="InterPro" id="IPR036477">
    <property type="entry name" value="Formyl_transf_N_sf"/>
</dbReference>
<dbReference type="GO" id="GO:0004644">
    <property type="term" value="F:phosphoribosylglycinamide formyltransferase activity"/>
    <property type="evidence" value="ECO:0007669"/>
    <property type="project" value="UniProtKB-UniRule"/>
</dbReference>
<evidence type="ECO:0000256" key="4">
    <source>
        <dbReference type="HAMAP-Rule" id="MF_01930"/>
    </source>
</evidence>
<dbReference type="Pfam" id="PF00551">
    <property type="entry name" value="Formyl_trans_N"/>
    <property type="match status" value="1"/>
</dbReference>
<feature type="domain" description="Formyl transferase N-terminal" evidence="5">
    <location>
        <begin position="7"/>
        <end position="186"/>
    </location>
</feature>
<accession>A0A511HCF2</accession>
<feature type="binding site" evidence="4">
    <location>
        <begin position="94"/>
        <end position="97"/>
    </location>
    <ligand>
        <name>(6R)-10-formyltetrahydrofolate</name>
        <dbReference type="ChEBI" id="CHEBI:195366"/>
    </ligand>
</feature>
<dbReference type="RefSeq" id="WP_090489028.1">
    <property type="nucleotide sequence ID" value="NZ_BJVY01000014.1"/>
</dbReference>
<evidence type="ECO:0000256" key="3">
    <source>
        <dbReference type="ARBA" id="ARBA00022755"/>
    </source>
</evidence>
<comment type="pathway">
    <text evidence="1 4">Purine metabolism; IMP biosynthesis via de novo pathway; N(2)-formyl-N(1)-(5-phospho-D-ribosyl)glycinamide from N(1)-(5-phospho-D-ribosyl)glycinamide (10-formyl THF route): step 1/1.</text>
</comment>
<protein>
    <recommendedName>
        <fullName evidence="4">Phosphoribosylglycinamide formyltransferase</fullName>
        <ecNumber evidence="4">2.1.2.2</ecNumber>
    </recommendedName>
    <alternativeName>
        <fullName evidence="4">5'-phosphoribosylglycinamide transformylase</fullName>
    </alternativeName>
    <alternativeName>
        <fullName evidence="4">GAR transformylase</fullName>
        <shortName evidence="4">GART</shortName>
    </alternativeName>
</protein>
<feature type="binding site" evidence="4">
    <location>
        <position position="69"/>
    </location>
    <ligand>
        <name>(6R)-10-formyltetrahydrofolate</name>
        <dbReference type="ChEBI" id="CHEBI:195366"/>
    </ligand>
</feature>
<comment type="function">
    <text evidence="4">Catalyzes the transfer of a formyl group from 10-formyltetrahydrofolate to 5-phospho-ribosyl-glycinamide (GAR), producing 5-phospho-ribosyl-N-formylglycinamide (FGAR) and tetrahydrofolate.</text>
</comment>
<feature type="active site" description="Proton donor" evidence="4">
    <location>
        <position position="113"/>
    </location>
</feature>
<comment type="similarity">
    <text evidence="4">Belongs to the GART family.</text>
</comment>
<evidence type="ECO:0000313" key="6">
    <source>
        <dbReference type="EMBL" id="GEL71222.1"/>
    </source>
</evidence>
<proteinExistence type="inferred from homology"/>
<reference evidence="7 8" key="1">
    <citation type="submission" date="2016-10" db="EMBL/GenBank/DDBJ databases">
        <authorList>
            <person name="Varghese N."/>
            <person name="Submissions S."/>
        </authorList>
    </citation>
    <scope>NUCLEOTIDE SEQUENCE [LARGE SCALE GENOMIC DNA]</scope>
    <source>
        <strain evidence="7 8">DSM 2260</strain>
    </source>
</reference>
<dbReference type="InterPro" id="IPR004607">
    <property type="entry name" value="GART"/>
</dbReference>
<evidence type="ECO:0000313" key="9">
    <source>
        <dbReference type="Proteomes" id="UP000321224"/>
    </source>
</evidence>
<evidence type="ECO:0000256" key="2">
    <source>
        <dbReference type="ARBA" id="ARBA00022679"/>
    </source>
</evidence>
<dbReference type="Gene3D" id="3.40.50.170">
    <property type="entry name" value="Formyl transferase, N-terminal domain"/>
    <property type="match status" value="1"/>
</dbReference>
<evidence type="ECO:0000259" key="5">
    <source>
        <dbReference type="Pfam" id="PF00551"/>
    </source>
</evidence>
<dbReference type="FunFam" id="3.40.50.170:FF:000007">
    <property type="entry name" value="Phosphoribosylglycinamide formyltransferase"/>
    <property type="match status" value="1"/>
</dbReference>
<dbReference type="UniPathway" id="UPA00074">
    <property type="reaction ID" value="UER00126"/>
</dbReference>
<keyword evidence="3 4" id="KW-0658">Purine biosynthesis</keyword>
<dbReference type="HAMAP" id="MF_01930">
    <property type="entry name" value="PurN"/>
    <property type="match status" value="1"/>
</dbReference>
<feature type="binding site" evidence="4">
    <location>
        <begin position="16"/>
        <end position="18"/>
    </location>
    <ligand>
        <name>N(1)-(5-phospho-beta-D-ribosyl)glycinamide</name>
        <dbReference type="ChEBI" id="CHEBI:143788"/>
    </ligand>
</feature>
<feature type="binding site" evidence="4">
    <location>
        <position position="111"/>
    </location>
    <ligand>
        <name>(6R)-10-formyltetrahydrofolate</name>
        <dbReference type="ChEBI" id="CHEBI:195366"/>
    </ligand>
</feature>
<keyword evidence="8" id="KW-1185">Reference proteome</keyword>
<dbReference type="CDD" id="cd08645">
    <property type="entry name" value="FMT_core_GART"/>
    <property type="match status" value="1"/>
</dbReference>
<dbReference type="Proteomes" id="UP000321224">
    <property type="component" value="Unassembled WGS sequence"/>
</dbReference>